<organism evidence="9 10">
    <name type="scientific">Pneumocystis jirovecii (strain RU7)</name>
    <name type="common">Human pneumocystis pneumonia agent</name>
    <dbReference type="NCBI Taxonomy" id="1408657"/>
    <lineage>
        <taxon>Eukaryota</taxon>
        <taxon>Fungi</taxon>
        <taxon>Dikarya</taxon>
        <taxon>Ascomycota</taxon>
        <taxon>Taphrinomycotina</taxon>
        <taxon>Pneumocystomycetes</taxon>
        <taxon>Pneumocystaceae</taxon>
        <taxon>Pneumocystis</taxon>
    </lineage>
</organism>
<feature type="transmembrane region" description="Helical" evidence="7">
    <location>
        <begin position="21"/>
        <end position="44"/>
    </location>
</feature>
<evidence type="ECO:0000313" key="9">
    <source>
        <dbReference type="EMBL" id="KTW32683.1"/>
    </source>
</evidence>
<feature type="transmembrane region" description="Helical" evidence="7">
    <location>
        <begin position="182"/>
        <end position="201"/>
    </location>
</feature>
<dbReference type="Pfam" id="PF02096">
    <property type="entry name" value="60KD_IMP"/>
    <property type="match status" value="1"/>
</dbReference>
<evidence type="ECO:0000256" key="6">
    <source>
        <dbReference type="RuleBase" id="RU003945"/>
    </source>
</evidence>
<reference evidence="10" key="1">
    <citation type="journal article" date="2016" name="Nat. Commun.">
        <title>Genome analysis of three Pneumocystis species reveals adaptation mechanisms to life exclusively in mammalian hosts.</title>
        <authorList>
            <person name="Ma L."/>
            <person name="Chen Z."/>
            <person name="Huang D.W."/>
            <person name="Kutty G."/>
            <person name="Ishihara M."/>
            <person name="Wang H."/>
            <person name="Abouelleil A."/>
            <person name="Bishop L."/>
            <person name="Davey E."/>
            <person name="Deng R."/>
            <person name="Deng X."/>
            <person name="Fan L."/>
            <person name="Fantoni G."/>
            <person name="Fitzgerald M."/>
            <person name="Gogineni E."/>
            <person name="Goldberg J.M."/>
            <person name="Handley G."/>
            <person name="Hu X."/>
            <person name="Huber C."/>
            <person name="Jiao X."/>
            <person name="Jones K."/>
            <person name="Levin J.Z."/>
            <person name="Liu Y."/>
            <person name="Macdonald P."/>
            <person name="Melnikov A."/>
            <person name="Raley C."/>
            <person name="Sassi M."/>
            <person name="Sherman B.T."/>
            <person name="Song X."/>
            <person name="Sykes S."/>
            <person name="Tran B."/>
            <person name="Walsh L."/>
            <person name="Xia Y."/>
            <person name="Yang J."/>
            <person name="Young S."/>
            <person name="Zeng Q."/>
            <person name="Zheng X."/>
            <person name="Stephens R."/>
            <person name="Nusbaum C."/>
            <person name="Birren B.W."/>
            <person name="Azadi P."/>
            <person name="Lempicki R.A."/>
            <person name="Cuomo C.A."/>
            <person name="Kovacs J.A."/>
        </authorList>
    </citation>
    <scope>NUCLEOTIDE SEQUENCE [LARGE SCALE GENOMIC DNA]</scope>
    <source>
        <strain evidence="10">RU7</strain>
    </source>
</reference>
<comment type="caution">
    <text evidence="9">The sequence shown here is derived from an EMBL/GenBank/DDBJ whole genome shotgun (WGS) entry which is preliminary data.</text>
</comment>
<keyword evidence="4 7" id="KW-1133">Transmembrane helix</keyword>
<keyword evidence="3 6" id="KW-0812">Transmembrane</keyword>
<accession>A0A0W4ZWC5</accession>
<dbReference type="InterPro" id="IPR028055">
    <property type="entry name" value="YidC/Oxa/ALB_C"/>
</dbReference>
<sequence>MYQTTIALHRLPLHLTHRIYRFLHTTSSCYNLFALGSTALYTVHGTGVPWWAAIPLTTLLIRSVMLPVVFWSRNRMIRYARIKPLIKAWEFQYMKLSYFDSEKIKKLNQKRNELFHRHSCHPIGSLVLPLVQIPLFFIMTFVLRGMSGSSFLLFSGLNVPVEVSLAHEGIGWIQDLTVSDPIGFLPVCLGLISLINIQLNLDFYKEMVSVPIFLTRLAQGNALVFTFVSMQAPTALSLYWVTSSLFSVIQNLVLHFVKPLPYFPRHFKK</sequence>
<dbReference type="PANTHER" id="PTHR12428">
    <property type="entry name" value="OXA1"/>
    <property type="match status" value="1"/>
</dbReference>
<dbReference type="GeneID" id="28938690"/>
<dbReference type="GO" id="GO:0032979">
    <property type="term" value="P:protein insertion into mitochondrial inner membrane from matrix"/>
    <property type="evidence" value="ECO:0007669"/>
    <property type="project" value="TreeGrafter"/>
</dbReference>
<dbReference type="GO" id="GO:0033617">
    <property type="term" value="P:mitochondrial respiratory chain complex IV assembly"/>
    <property type="evidence" value="ECO:0007669"/>
    <property type="project" value="TreeGrafter"/>
</dbReference>
<dbReference type="InterPro" id="IPR001708">
    <property type="entry name" value="YidC/ALB3/OXA1/COX18"/>
</dbReference>
<dbReference type="RefSeq" id="XP_018231375.1">
    <property type="nucleotide sequence ID" value="XM_018372435.1"/>
</dbReference>
<dbReference type="GO" id="GO:0032977">
    <property type="term" value="F:membrane insertase activity"/>
    <property type="evidence" value="ECO:0007669"/>
    <property type="project" value="InterPro"/>
</dbReference>
<dbReference type="CDD" id="cd20069">
    <property type="entry name" value="5TM_Oxa1-like"/>
    <property type="match status" value="1"/>
</dbReference>
<name>A0A0W4ZWC5_PNEJ7</name>
<dbReference type="AlphaFoldDB" id="A0A0W4ZWC5"/>
<feature type="transmembrane region" description="Helical" evidence="7">
    <location>
        <begin position="238"/>
        <end position="257"/>
    </location>
</feature>
<evidence type="ECO:0000259" key="8">
    <source>
        <dbReference type="Pfam" id="PF02096"/>
    </source>
</evidence>
<keyword evidence="10" id="KW-1185">Reference proteome</keyword>
<protein>
    <recommendedName>
        <fullName evidence="8">Membrane insertase YidC/Oxa/ALB C-terminal domain-containing protein</fullName>
    </recommendedName>
</protein>
<dbReference type="Proteomes" id="UP000053447">
    <property type="component" value="Unassembled WGS sequence"/>
</dbReference>
<evidence type="ECO:0000313" key="10">
    <source>
        <dbReference type="Proteomes" id="UP000053447"/>
    </source>
</evidence>
<evidence type="ECO:0000256" key="3">
    <source>
        <dbReference type="ARBA" id="ARBA00022692"/>
    </source>
</evidence>
<evidence type="ECO:0000256" key="4">
    <source>
        <dbReference type="ARBA" id="ARBA00022989"/>
    </source>
</evidence>
<keyword evidence="5 7" id="KW-0472">Membrane</keyword>
<dbReference type="GO" id="GO:0005743">
    <property type="term" value="C:mitochondrial inner membrane"/>
    <property type="evidence" value="ECO:0007669"/>
    <property type="project" value="TreeGrafter"/>
</dbReference>
<dbReference type="OrthoDB" id="2148490at2759"/>
<dbReference type="STRING" id="1408657.A0A0W4ZWC5"/>
<dbReference type="VEuPathDB" id="FungiDB:T551_00168"/>
<evidence type="ECO:0000256" key="1">
    <source>
        <dbReference type="ARBA" id="ARBA00004141"/>
    </source>
</evidence>
<evidence type="ECO:0000256" key="2">
    <source>
        <dbReference type="ARBA" id="ARBA00009877"/>
    </source>
</evidence>
<feature type="transmembrane region" description="Helical" evidence="7">
    <location>
        <begin position="123"/>
        <end position="143"/>
    </location>
</feature>
<evidence type="ECO:0000256" key="5">
    <source>
        <dbReference type="ARBA" id="ARBA00023136"/>
    </source>
</evidence>
<comment type="subcellular location">
    <subcellularLocation>
        <location evidence="1 6">Membrane</location>
        <topology evidence="1 6">Multi-pass membrane protein</topology>
    </subcellularLocation>
</comment>
<gene>
    <name evidence="9" type="ORF">T551_00168</name>
</gene>
<evidence type="ECO:0000256" key="7">
    <source>
        <dbReference type="SAM" id="Phobius"/>
    </source>
</evidence>
<dbReference type="EMBL" id="LFWA01000001">
    <property type="protein sequence ID" value="KTW32683.1"/>
    <property type="molecule type" value="Genomic_DNA"/>
</dbReference>
<feature type="transmembrane region" description="Helical" evidence="7">
    <location>
        <begin position="50"/>
        <end position="71"/>
    </location>
</feature>
<proteinExistence type="inferred from homology"/>
<comment type="similarity">
    <text evidence="2 6">Belongs to the OXA1/ALB3/YidC family.</text>
</comment>
<feature type="transmembrane region" description="Helical" evidence="7">
    <location>
        <begin position="213"/>
        <end position="232"/>
    </location>
</feature>
<feature type="domain" description="Membrane insertase YidC/Oxa/ALB C-terminal" evidence="8">
    <location>
        <begin position="50"/>
        <end position="254"/>
    </location>
</feature>
<dbReference type="PANTHER" id="PTHR12428:SF65">
    <property type="entry name" value="CYTOCHROME C OXIDASE ASSEMBLY PROTEIN COX18, MITOCHONDRIAL"/>
    <property type="match status" value="1"/>
</dbReference>